<keyword evidence="3" id="KW-1185">Reference proteome</keyword>
<evidence type="ECO:0000313" key="4">
    <source>
        <dbReference type="WBParaSite" id="ACRNAN_Path_1098.g4210.t1"/>
    </source>
</evidence>
<dbReference type="AlphaFoldDB" id="A0A914BVI4"/>
<reference evidence="4" key="1">
    <citation type="submission" date="2022-11" db="UniProtKB">
        <authorList>
            <consortium name="WormBaseParasite"/>
        </authorList>
    </citation>
    <scope>IDENTIFICATION</scope>
</reference>
<feature type="compositionally biased region" description="Low complexity" evidence="1">
    <location>
        <begin position="147"/>
        <end position="164"/>
    </location>
</feature>
<evidence type="ECO:0000256" key="2">
    <source>
        <dbReference type="SAM" id="SignalP"/>
    </source>
</evidence>
<proteinExistence type="predicted"/>
<evidence type="ECO:0000313" key="3">
    <source>
        <dbReference type="Proteomes" id="UP000887540"/>
    </source>
</evidence>
<organism evidence="3 4">
    <name type="scientific">Acrobeloides nanus</name>
    <dbReference type="NCBI Taxonomy" id="290746"/>
    <lineage>
        <taxon>Eukaryota</taxon>
        <taxon>Metazoa</taxon>
        <taxon>Ecdysozoa</taxon>
        <taxon>Nematoda</taxon>
        <taxon>Chromadorea</taxon>
        <taxon>Rhabditida</taxon>
        <taxon>Tylenchina</taxon>
        <taxon>Cephalobomorpha</taxon>
        <taxon>Cephaloboidea</taxon>
        <taxon>Cephalobidae</taxon>
        <taxon>Acrobeloides</taxon>
    </lineage>
</organism>
<dbReference type="WBParaSite" id="ACRNAN_Path_1098.g4210.t1">
    <property type="protein sequence ID" value="ACRNAN_Path_1098.g4210.t1"/>
    <property type="gene ID" value="ACRNAN_Path_1098.g4210"/>
</dbReference>
<accession>A0A914BVI4</accession>
<evidence type="ECO:0000256" key="1">
    <source>
        <dbReference type="SAM" id="MobiDB-lite"/>
    </source>
</evidence>
<dbReference type="Proteomes" id="UP000887540">
    <property type="component" value="Unplaced"/>
</dbReference>
<sequence length="171" mass="19209">MKIYFVFFILFVSFFSLNECKKKRKFSGIFTKRTIRPIRKGSDIDKTNPYNGDSGFEIVQYSSKGSVTSPSTSPPVLTPTQLPSQINNNNNGYIQPGSQLNGNNMGYSNNNIGYQNNGNNDPRYNGFNHVNNNRMNGYGYGMHQNGMHQNGMNQNGQNNFQNGQRSGYGGY</sequence>
<protein>
    <submittedName>
        <fullName evidence="4">Uncharacterized protein</fullName>
    </submittedName>
</protein>
<feature type="chain" id="PRO_5037502633" evidence="2">
    <location>
        <begin position="21"/>
        <end position="171"/>
    </location>
</feature>
<feature type="region of interest" description="Disordered" evidence="1">
    <location>
        <begin position="147"/>
        <end position="171"/>
    </location>
</feature>
<keyword evidence="2" id="KW-0732">Signal</keyword>
<name>A0A914BVI4_9BILA</name>
<feature type="signal peptide" evidence="2">
    <location>
        <begin position="1"/>
        <end position="20"/>
    </location>
</feature>